<gene>
    <name evidence="1" type="ORF">EIN_173960</name>
</gene>
<keyword evidence="2" id="KW-1185">Reference proteome</keyword>
<dbReference type="OrthoDB" id="25716at2759"/>
<evidence type="ECO:0000313" key="2">
    <source>
        <dbReference type="Proteomes" id="UP000014680"/>
    </source>
</evidence>
<dbReference type="RefSeq" id="XP_004184067.1">
    <property type="nucleotide sequence ID" value="XM_004184019.1"/>
</dbReference>
<proteinExistence type="predicted"/>
<accession>A0A0A1TW62</accession>
<dbReference type="GeneID" id="14883669"/>
<reference evidence="1 2" key="1">
    <citation type="submission" date="2012-10" db="EMBL/GenBank/DDBJ databases">
        <authorList>
            <person name="Zafar N."/>
            <person name="Inman J."/>
            <person name="Hall N."/>
            <person name="Lorenzi H."/>
            <person name="Caler E."/>
        </authorList>
    </citation>
    <scope>NUCLEOTIDE SEQUENCE [LARGE SCALE GENOMIC DNA]</scope>
    <source>
        <strain evidence="1 2">IP1</strain>
    </source>
</reference>
<name>A0A0A1TW62_ENTIV</name>
<dbReference type="Proteomes" id="UP000014680">
    <property type="component" value="Unassembled WGS sequence"/>
</dbReference>
<organism evidence="1 2">
    <name type="scientific">Entamoeba invadens IP1</name>
    <dbReference type="NCBI Taxonomy" id="370355"/>
    <lineage>
        <taxon>Eukaryota</taxon>
        <taxon>Amoebozoa</taxon>
        <taxon>Evosea</taxon>
        <taxon>Archamoebae</taxon>
        <taxon>Mastigamoebida</taxon>
        <taxon>Entamoebidae</taxon>
        <taxon>Entamoeba</taxon>
    </lineage>
</organism>
<sequence>MTLEVKKRAYKRMDKSIKQSHENAIKLQTDLECFLLSLLSQRYGLTVTQPQKKTKDTKQFIKIKEIIEVFENGDEFNFQFQKFLKVRSSEYITQEVKKGVSRTTAQRRMQDLKHIESTHFFEDLLGDNWIIEAKNEDRDGIHGDIAIYYNSLLVADTKTVKTIGSAVYNYIMNSLGMKNERYFVIGELSIIPL</sequence>
<dbReference type="AlphaFoldDB" id="A0A0A1TW62"/>
<dbReference type="OMA" id="ESTHFFE"/>
<evidence type="ECO:0000313" key="1">
    <source>
        <dbReference type="EMBL" id="ELP84721.1"/>
    </source>
</evidence>
<dbReference type="VEuPathDB" id="AmoebaDB:EIN_173960"/>
<dbReference type="EMBL" id="KB207112">
    <property type="protein sequence ID" value="ELP84721.1"/>
    <property type="molecule type" value="Genomic_DNA"/>
</dbReference>
<protein>
    <submittedName>
        <fullName evidence="1">Uncharacterized protein</fullName>
    </submittedName>
</protein>
<dbReference type="KEGG" id="eiv:EIN_173960"/>